<keyword evidence="3" id="KW-1185">Reference proteome</keyword>
<feature type="coiled-coil region" evidence="1">
    <location>
        <begin position="75"/>
        <end position="130"/>
    </location>
</feature>
<dbReference type="InterPro" id="IPR004244">
    <property type="entry name" value="Transposase_22"/>
</dbReference>
<name>A0AAW0P3L3_9GOBI</name>
<dbReference type="EMBL" id="JBBPFD010000008">
    <property type="protein sequence ID" value="KAK7916033.1"/>
    <property type="molecule type" value="Genomic_DNA"/>
</dbReference>
<evidence type="ECO:0000313" key="2">
    <source>
        <dbReference type="EMBL" id="KAK7916033.1"/>
    </source>
</evidence>
<keyword evidence="1" id="KW-0175">Coiled coil</keyword>
<evidence type="ECO:0008006" key="4">
    <source>
        <dbReference type="Google" id="ProtNLM"/>
    </source>
</evidence>
<dbReference type="Gene3D" id="3.30.70.1820">
    <property type="entry name" value="L1 transposable element, RRM domain"/>
    <property type="match status" value="1"/>
</dbReference>
<dbReference type="Gene3D" id="1.20.5.340">
    <property type="match status" value="1"/>
</dbReference>
<reference evidence="3" key="1">
    <citation type="submission" date="2024-04" db="EMBL/GenBank/DDBJ databases">
        <title>Salinicola lusitanus LLJ914,a marine bacterium isolated from the Okinawa Trough.</title>
        <authorList>
            <person name="Li J."/>
        </authorList>
    </citation>
    <scope>NUCLEOTIDE SEQUENCE [LARGE SCALE GENOMIC DNA]</scope>
</reference>
<evidence type="ECO:0000256" key="1">
    <source>
        <dbReference type="SAM" id="Coils"/>
    </source>
</evidence>
<protein>
    <recommendedName>
        <fullName evidence="4">LINE-1 type transposase domain-containing 1</fullName>
    </recommendedName>
</protein>
<gene>
    <name evidence="2" type="ORF">WMY93_011794</name>
</gene>
<proteinExistence type="predicted"/>
<accession>A0AAW0P3L3</accession>
<organism evidence="2 3">
    <name type="scientific">Mugilogobius chulae</name>
    <name type="common">yellowstripe goby</name>
    <dbReference type="NCBI Taxonomy" id="88201"/>
    <lineage>
        <taxon>Eukaryota</taxon>
        <taxon>Metazoa</taxon>
        <taxon>Chordata</taxon>
        <taxon>Craniata</taxon>
        <taxon>Vertebrata</taxon>
        <taxon>Euteleostomi</taxon>
        <taxon>Actinopterygii</taxon>
        <taxon>Neopterygii</taxon>
        <taxon>Teleostei</taxon>
        <taxon>Neoteleostei</taxon>
        <taxon>Acanthomorphata</taxon>
        <taxon>Gobiaria</taxon>
        <taxon>Gobiiformes</taxon>
        <taxon>Gobioidei</taxon>
        <taxon>Gobiidae</taxon>
        <taxon>Gobionellinae</taxon>
        <taxon>Mugilogobius</taxon>
    </lineage>
</organism>
<comment type="caution">
    <text evidence="2">The sequence shown here is derived from an EMBL/GenBank/DDBJ whole genome shotgun (WGS) entry which is preliminary data.</text>
</comment>
<dbReference type="Proteomes" id="UP001460270">
    <property type="component" value="Unassembled WGS sequence"/>
</dbReference>
<dbReference type="PANTHER" id="PTHR11505">
    <property type="entry name" value="L1 TRANSPOSABLE ELEMENT-RELATED"/>
    <property type="match status" value="1"/>
</dbReference>
<evidence type="ECO:0000313" key="3">
    <source>
        <dbReference type="Proteomes" id="UP001460270"/>
    </source>
</evidence>
<dbReference type="AlphaFoldDB" id="A0AAW0P3L3"/>
<sequence>MPGVAFAMDLRSRNKQVNFANAHVSSCQEEDSHEVGCKMAAPAMDIALVLQEIRTGNQALGDKLDNKMTEINESISELKDVLNGLTTRVNEAEERIGAAEDQLAQLSSQAAKLSKDNAFLLEKVESLENHSRRNNIRLVNLREGCEGNDPVAFFTNWLPDTLGREQFTEPLLIERAHRTLAPKPAADEKPRPVLIRLLKYRDREKILHTAAKRAKEFNGPIMFENKPLFFFPDLSASLVKRRKEFDHVKKDLRSRGIQYSLLHPATLRIMLADGKRRYFKTPKEAAAFLKDTIPD</sequence>